<dbReference type="Pfam" id="PF02931">
    <property type="entry name" value="Neur_chan_LBD"/>
    <property type="match status" value="1"/>
</dbReference>
<evidence type="ECO:0000256" key="2">
    <source>
        <dbReference type="ARBA" id="ARBA00004236"/>
    </source>
</evidence>
<comment type="caution">
    <text evidence="13">Lacks conserved residue(s) required for the propagation of feature annotation.</text>
</comment>
<comment type="subcellular location">
    <subcellularLocation>
        <location evidence="2">Cell membrane</location>
    </subcellularLocation>
    <subcellularLocation>
        <location evidence="1">Membrane</location>
        <topology evidence="1">Multi-pass membrane protein</topology>
    </subcellularLocation>
</comment>
<dbReference type="FunFam" id="2.70.170.10:FF:000014">
    <property type="entry name" value="Glycine receptor subunit beta"/>
    <property type="match status" value="1"/>
</dbReference>
<dbReference type="CDD" id="cd19049">
    <property type="entry name" value="LGIC_TM_anion"/>
    <property type="match status" value="1"/>
</dbReference>
<dbReference type="Gene3D" id="1.20.58.390">
    <property type="entry name" value="Neurotransmitter-gated ion-channel transmembrane domain"/>
    <property type="match status" value="2"/>
</dbReference>
<evidence type="ECO:0000256" key="6">
    <source>
        <dbReference type="ARBA" id="ARBA00022729"/>
    </source>
</evidence>
<keyword evidence="7 13" id="KW-1133">Transmembrane helix</keyword>
<evidence type="ECO:0000256" key="11">
    <source>
        <dbReference type="ARBA" id="ARBA00023214"/>
    </source>
</evidence>
<dbReference type="InterPro" id="IPR006028">
    <property type="entry name" value="GABAA/Glycine_rcpt"/>
</dbReference>
<evidence type="ECO:0000259" key="15">
    <source>
        <dbReference type="Pfam" id="PF02932"/>
    </source>
</evidence>
<dbReference type="GO" id="GO:0005886">
    <property type="term" value="C:plasma membrane"/>
    <property type="evidence" value="ECO:0007669"/>
    <property type="project" value="UniProtKB-SubCell"/>
</dbReference>
<dbReference type="InterPro" id="IPR038050">
    <property type="entry name" value="Neuro_actylchol_rec"/>
</dbReference>
<feature type="transmembrane region" description="Helical" evidence="13">
    <location>
        <begin position="312"/>
        <end position="332"/>
    </location>
</feature>
<keyword evidence="8 13" id="KW-0406">Ion transport</keyword>
<proteinExistence type="inferred from homology"/>
<evidence type="ECO:0000256" key="8">
    <source>
        <dbReference type="ARBA" id="ARBA00023065"/>
    </source>
</evidence>
<reference evidence="17" key="1">
    <citation type="submission" date="2025-08" db="UniProtKB">
        <authorList>
            <consortium name="RefSeq"/>
        </authorList>
    </citation>
    <scope>IDENTIFICATION</scope>
    <source>
        <tissue evidence="17">Gonad</tissue>
    </source>
</reference>
<feature type="transmembrane region" description="Helical" evidence="13">
    <location>
        <begin position="280"/>
        <end position="300"/>
    </location>
</feature>
<protein>
    <submittedName>
        <fullName evidence="17">Glycine receptor subunit alpha-4-like</fullName>
    </submittedName>
</protein>
<keyword evidence="3 13" id="KW-0813">Transport</keyword>
<dbReference type="SUPFAM" id="SSF90112">
    <property type="entry name" value="Neurotransmitter-gated ion-channel transmembrane pore"/>
    <property type="match status" value="2"/>
</dbReference>
<dbReference type="PANTHER" id="PTHR18945">
    <property type="entry name" value="NEUROTRANSMITTER GATED ION CHANNEL"/>
    <property type="match status" value="1"/>
</dbReference>
<dbReference type="InterPro" id="IPR036719">
    <property type="entry name" value="Neuro-gated_channel_TM_sf"/>
</dbReference>
<dbReference type="Pfam" id="PF02932">
    <property type="entry name" value="Neur_chan_memb"/>
    <property type="match status" value="1"/>
</dbReference>
<keyword evidence="4" id="KW-1003">Cell membrane</keyword>
<dbReference type="PROSITE" id="PS00236">
    <property type="entry name" value="NEUROTR_ION_CHANNEL"/>
    <property type="match status" value="1"/>
</dbReference>
<dbReference type="OrthoDB" id="407674at2759"/>
<evidence type="ECO:0000313" key="17">
    <source>
        <dbReference type="RefSeq" id="XP_019616060.1"/>
    </source>
</evidence>
<evidence type="ECO:0000256" key="4">
    <source>
        <dbReference type="ARBA" id="ARBA00022475"/>
    </source>
</evidence>
<keyword evidence="6 13" id="KW-0732">Signal</keyword>
<dbReference type="InterPro" id="IPR006029">
    <property type="entry name" value="Neurotrans-gated_channel_TM"/>
</dbReference>
<dbReference type="PRINTS" id="PR00253">
    <property type="entry name" value="GABAARECEPTR"/>
</dbReference>
<evidence type="ECO:0000313" key="16">
    <source>
        <dbReference type="Proteomes" id="UP000515135"/>
    </source>
</evidence>
<keyword evidence="9 13" id="KW-0472">Membrane</keyword>
<dbReference type="Gene3D" id="2.70.170.10">
    <property type="entry name" value="Neurotransmitter-gated ion-channel ligand-binding domain"/>
    <property type="match status" value="1"/>
</dbReference>
<keyword evidence="12 13" id="KW-0407">Ion channel</keyword>
<dbReference type="InterPro" id="IPR006201">
    <property type="entry name" value="Neur_channel"/>
</dbReference>
<dbReference type="GO" id="GO:0034707">
    <property type="term" value="C:chloride channel complex"/>
    <property type="evidence" value="ECO:0007669"/>
    <property type="project" value="UniProtKB-KW"/>
</dbReference>
<feature type="domain" description="Neurotransmitter-gated ion-channel ligand-binding" evidence="14">
    <location>
        <begin position="50"/>
        <end position="245"/>
    </location>
</feature>
<dbReference type="SUPFAM" id="SSF63712">
    <property type="entry name" value="Nicotinic receptor ligand binding domain-like"/>
    <property type="match status" value="1"/>
</dbReference>
<feature type="chain" id="PRO_5028503948" evidence="13">
    <location>
        <begin position="30"/>
        <end position="516"/>
    </location>
</feature>
<dbReference type="GO" id="GO:0005254">
    <property type="term" value="F:chloride channel activity"/>
    <property type="evidence" value="ECO:0007669"/>
    <property type="project" value="UniProtKB-KW"/>
</dbReference>
<evidence type="ECO:0000259" key="14">
    <source>
        <dbReference type="Pfam" id="PF02931"/>
    </source>
</evidence>
<accession>A0A6P4XHP5</accession>
<dbReference type="Proteomes" id="UP000515135">
    <property type="component" value="Unplaced"/>
</dbReference>
<evidence type="ECO:0000256" key="9">
    <source>
        <dbReference type="ARBA" id="ARBA00023136"/>
    </source>
</evidence>
<evidence type="ECO:0000256" key="3">
    <source>
        <dbReference type="ARBA" id="ARBA00022448"/>
    </source>
</evidence>
<evidence type="ECO:0000256" key="12">
    <source>
        <dbReference type="ARBA" id="ARBA00023303"/>
    </source>
</evidence>
<gene>
    <name evidence="17" type="primary">LOC109463648</name>
</gene>
<keyword evidence="5 13" id="KW-0812">Transmembrane</keyword>
<dbReference type="PRINTS" id="PR00252">
    <property type="entry name" value="NRIONCHANNEL"/>
</dbReference>
<evidence type="ECO:0000256" key="5">
    <source>
        <dbReference type="ARBA" id="ARBA00022692"/>
    </source>
</evidence>
<sequence length="516" mass="59270">MQWLRSFEFFCSTFFLHVCLLGLENYANAESHIHIHHENDSLIAEHVFETLENYDGRVRPDFGVKPTEVQVQLYIASLGSISEIKMDYTMTFYLRQWWNDPRFEFPDLNQNIELHNVDSRDIWTPSIYFVNEKDAGFRPSTDHAKALWIWPSGDIFYGEKKTVIGSCPMQFHMYPFDSQTCTFQIASYGYTTKDLIIEWVEPAVEFNPVIELPEYVISGWTSRDCTGNYTIGSFSCIEVKFTLVRQLGFYLIQTYVPSILIVCLSWLTFWISPNQAPARVALGITTVLTATTLTTVSRSSLPKFSYIRSIDIWMLVCTIYVFAALVEFSLAYHFSLRKDRVRPLADCLRIPRSFSKRKSTYELSSVTVQTMKVAMLLTIAFSYIRSIDIWMLVCTIYVFAALVEFSLAYHFSLRKDRVRPLADCLRIPRSFSKRKSTYELSSVTVQTMKANGRCSRVDGGPTEFQTVPGETPAVPGMDGMTAAVKLDLFSKIGFPLTFIIFNGFYWGVYLSQYSTA</sequence>
<dbReference type="GO" id="GO:0004888">
    <property type="term" value="F:transmembrane signaling receptor activity"/>
    <property type="evidence" value="ECO:0007669"/>
    <property type="project" value="InterPro"/>
</dbReference>
<organism evidence="16 17">
    <name type="scientific">Branchiostoma belcheri</name>
    <name type="common">Amphioxus</name>
    <dbReference type="NCBI Taxonomy" id="7741"/>
    <lineage>
        <taxon>Eukaryota</taxon>
        <taxon>Metazoa</taxon>
        <taxon>Chordata</taxon>
        <taxon>Cephalochordata</taxon>
        <taxon>Leptocardii</taxon>
        <taxon>Amphioxiformes</taxon>
        <taxon>Branchiostomatidae</taxon>
        <taxon>Branchiostoma</taxon>
    </lineage>
</organism>
<dbReference type="InterPro" id="IPR018000">
    <property type="entry name" value="Neurotransmitter_ion_chnl_CS"/>
</dbReference>
<feature type="domain" description="Neurotransmitter-gated ion-channel transmembrane" evidence="15">
    <location>
        <begin position="254"/>
        <end position="345"/>
    </location>
</feature>
<dbReference type="RefSeq" id="XP_019616060.1">
    <property type="nucleotide sequence ID" value="XM_019760501.1"/>
</dbReference>
<evidence type="ECO:0000256" key="13">
    <source>
        <dbReference type="RuleBase" id="RU000687"/>
    </source>
</evidence>
<feature type="transmembrane region" description="Helical" evidence="13">
    <location>
        <begin position="247"/>
        <end position="268"/>
    </location>
</feature>
<dbReference type="InterPro" id="IPR036734">
    <property type="entry name" value="Neur_chan_lig-bd_sf"/>
</dbReference>
<evidence type="ECO:0000256" key="10">
    <source>
        <dbReference type="ARBA" id="ARBA00023173"/>
    </source>
</evidence>
<dbReference type="KEGG" id="bbel:109463648"/>
<feature type="transmembrane region" description="Helical" evidence="13">
    <location>
        <begin position="389"/>
        <end position="409"/>
    </location>
</feature>
<evidence type="ECO:0000256" key="7">
    <source>
        <dbReference type="ARBA" id="ARBA00022989"/>
    </source>
</evidence>
<dbReference type="GeneID" id="109463648"/>
<keyword evidence="11" id="KW-0868">Chloride</keyword>
<keyword evidence="10" id="KW-0869">Chloride channel</keyword>
<evidence type="ECO:0000256" key="1">
    <source>
        <dbReference type="ARBA" id="ARBA00004141"/>
    </source>
</evidence>
<feature type="signal peptide" evidence="13">
    <location>
        <begin position="1"/>
        <end position="29"/>
    </location>
</feature>
<dbReference type="InterPro" id="IPR006202">
    <property type="entry name" value="Neur_chan_lig-bd"/>
</dbReference>
<dbReference type="NCBIfam" id="TIGR00860">
    <property type="entry name" value="LIC"/>
    <property type="match status" value="1"/>
</dbReference>
<dbReference type="AlphaFoldDB" id="A0A6P4XHP5"/>
<feature type="transmembrane region" description="Helical" evidence="13">
    <location>
        <begin position="361"/>
        <end position="383"/>
    </location>
</feature>
<dbReference type="GO" id="GO:0005230">
    <property type="term" value="F:extracellular ligand-gated monoatomic ion channel activity"/>
    <property type="evidence" value="ECO:0007669"/>
    <property type="project" value="InterPro"/>
</dbReference>
<feature type="transmembrane region" description="Helical" evidence="13">
    <location>
        <begin position="488"/>
        <end position="508"/>
    </location>
</feature>
<keyword evidence="16" id="KW-1185">Reference proteome</keyword>
<comment type="similarity">
    <text evidence="13">Belongs to the ligand-gated ion channel (TC 1.A.9) family.</text>
</comment>
<name>A0A6P4XHP5_BRABE</name>